<proteinExistence type="predicted"/>
<name>A0A1C3CV65_9GAMM</name>
<keyword evidence="2" id="KW-1185">Reference proteome</keyword>
<comment type="caution">
    <text evidence="1">The sequence shown here is derived from an EMBL/GenBank/DDBJ whole genome shotgun (WGS) entry which is preliminary data.</text>
</comment>
<dbReference type="Proteomes" id="UP000186553">
    <property type="component" value="Unassembled WGS sequence"/>
</dbReference>
<dbReference type="STRING" id="1891224.BBP83_08555"/>
<dbReference type="RefSeq" id="WP_068887914.1">
    <property type="nucleotide sequence ID" value="NZ_CBCRUU010000012.1"/>
</dbReference>
<evidence type="ECO:0008006" key="3">
    <source>
        <dbReference type="Google" id="ProtNLM"/>
    </source>
</evidence>
<protein>
    <recommendedName>
        <fullName evidence="3">HK97 gp10 family phage protein</fullName>
    </recommendedName>
</protein>
<dbReference type="OrthoDB" id="6650149at2"/>
<evidence type="ECO:0000313" key="2">
    <source>
        <dbReference type="Proteomes" id="UP000186553"/>
    </source>
</evidence>
<accession>A0A1C3CV65</accession>
<gene>
    <name evidence="1" type="ORF">BBP83_08555</name>
</gene>
<dbReference type="AlphaFoldDB" id="A0A1C3CV65"/>
<dbReference type="EMBL" id="MBDL01000010">
    <property type="protein sequence ID" value="ODA12607.1"/>
    <property type="molecule type" value="Genomic_DNA"/>
</dbReference>
<organism evidence="1 2">
    <name type="scientific">Acinetobacter celticus</name>
    <dbReference type="NCBI Taxonomy" id="1891224"/>
    <lineage>
        <taxon>Bacteria</taxon>
        <taxon>Pseudomonadati</taxon>
        <taxon>Pseudomonadota</taxon>
        <taxon>Gammaproteobacteria</taxon>
        <taxon>Moraxellales</taxon>
        <taxon>Moraxellaceae</taxon>
        <taxon>Acinetobacter</taxon>
    </lineage>
</organism>
<evidence type="ECO:0000313" key="1">
    <source>
        <dbReference type="EMBL" id="ODA12607.1"/>
    </source>
</evidence>
<sequence length="124" mass="13635">MSWKNKPSSFALTALKDADQHVQKIVGEVLQQVVLRSPVMDGEFRASHKVTLDSPDSTYQKEYDESGSETLAQGLKVAATAQFGGLVYIQTNSPYGLALENGHSMQAPNGVYALSFQYVCEKYK</sequence>
<reference evidence="1 2" key="1">
    <citation type="submission" date="2016-07" db="EMBL/GenBank/DDBJ databases">
        <title>Acinetobacter sp. ANC 4603.</title>
        <authorList>
            <person name="Radolfova-Krizova L."/>
            <person name="Nemec A."/>
        </authorList>
    </citation>
    <scope>NUCLEOTIDE SEQUENCE [LARGE SCALE GENOMIC DNA]</scope>
    <source>
        <strain evidence="1 2">ANC 4603</strain>
    </source>
</reference>